<dbReference type="Pfam" id="PF07676">
    <property type="entry name" value="PD40"/>
    <property type="match status" value="1"/>
</dbReference>
<proteinExistence type="predicted"/>
<dbReference type="PANTHER" id="PTHR42776">
    <property type="entry name" value="SERINE PEPTIDASE S9 FAMILY MEMBER"/>
    <property type="match status" value="1"/>
</dbReference>
<keyword evidence="6" id="KW-1185">Reference proteome</keyword>
<dbReference type="AlphaFoldDB" id="A0A4S3KRB2"/>
<dbReference type="STRING" id="993689.GCA_002077135_02708"/>
<keyword evidence="2" id="KW-0645">Protease</keyword>
<dbReference type="InterPro" id="IPR011042">
    <property type="entry name" value="6-blade_b-propeller_TolB-like"/>
</dbReference>
<keyword evidence="3" id="KW-0732">Signal</keyword>
<dbReference type="Proteomes" id="UP000307749">
    <property type="component" value="Unassembled WGS sequence"/>
</dbReference>
<accession>A0A4S3KRB2</accession>
<reference evidence="5 6" key="1">
    <citation type="submission" date="2017-02" db="EMBL/GenBank/DDBJ databases">
        <title>Whole genome sequencing of Metallibacterium scheffleri DSM 24874 (T).</title>
        <authorList>
            <person name="Kumar S."/>
            <person name="Patil P."/>
            <person name="Patil P.B."/>
        </authorList>
    </citation>
    <scope>NUCLEOTIDE SEQUENCE [LARGE SCALE GENOMIC DNA]</scope>
    <source>
        <strain evidence="5 6">DSM 24874</strain>
    </source>
</reference>
<keyword evidence="1" id="KW-0378">Hydrolase</keyword>
<dbReference type="Gene3D" id="3.40.50.1820">
    <property type="entry name" value="alpha/beta hydrolase"/>
    <property type="match status" value="1"/>
</dbReference>
<comment type="caution">
    <text evidence="5">The sequence shown here is derived from an EMBL/GenBank/DDBJ whole genome shotgun (WGS) entry which is preliminary data.</text>
</comment>
<protein>
    <recommendedName>
        <fullName evidence="4">Peptidase S9 prolyl oligopeptidase catalytic domain-containing protein</fullName>
    </recommendedName>
</protein>
<keyword evidence="2" id="KW-0720">Serine protease</keyword>
<dbReference type="OrthoDB" id="9812921at2"/>
<evidence type="ECO:0000256" key="3">
    <source>
        <dbReference type="SAM" id="SignalP"/>
    </source>
</evidence>
<dbReference type="InterPro" id="IPR001375">
    <property type="entry name" value="Peptidase_S9_cat"/>
</dbReference>
<evidence type="ECO:0000256" key="2">
    <source>
        <dbReference type="ARBA" id="ARBA00022825"/>
    </source>
</evidence>
<gene>
    <name evidence="5" type="ORF">B1806_02985</name>
</gene>
<evidence type="ECO:0000259" key="4">
    <source>
        <dbReference type="Pfam" id="PF00326"/>
    </source>
</evidence>
<feature type="signal peptide" evidence="3">
    <location>
        <begin position="1"/>
        <end position="23"/>
    </location>
</feature>
<dbReference type="Pfam" id="PF00326">
    <property type="entry name" value="Peptidase_S9"/>
    <property type="match status" value="1"/>
</dbReference>
<evidence type="ECO:0000313" key="6">
    <source>
        <dbReference type="Proteomes" id="UP000307749"/>
    </source>
</evidence>
<dbReference type="SUPFAM" id="SSF82171">
    <property type="entry name" value="DPP6 N-terminal domain-like"/>
    <property type="match status" value="1"/>
</dbReference>
<evidence type="ECO:0000256" key="1">
    <source>
        <dbReference type="ARBA" id="ARBA00022801"/>
    </source>
</evidence>
<dbReference type="Gene3D" id="2.120.10.30">
    <property type="entry name" value="TolB, C-terminal domain"/>
    <property type="match status" value="3"/>
</dbReference>
<dbReference type="InterPro" id="IPR029058">
    <property type="entry name" value="AB_hydrolase_fold"/>
</dbReference>
<evidence type="ECO:0000313" key="5">
    <source>
        <dbReference type="EMBL" id="THD11592.1"/>
    </source>
</evidence>
<dbReference type="GO" id="GO:0006508">
    <property type="term" value="P:proteolysis"/>
    <property type="evidence" value="ECO:0007669"/>
    <property type="project" value="InterPro"/>
</dbReference>
<name>A0A4S3KRB2_9GAMM</name>
<feature type="domain" description="Peptidase S9 prolyl oligopeptidase catalytic" evidence="4">
    <location>
        <begin position="477"/>
        <end position="683"/>
    </location>
</feature>
<dbReference type="InterPro" id="IPR011659">
    <property type="entry name" value="WD40"/>
</dbReference>
<dbReference type="GO" id="GO:0004252">
    <property type="term" value="F:serine-type endopeptidase activity"/>
    <property type="evidence" value="ECO:0007669"/>
    <property type="project" value="TreeGrafter"/>
</dbReference>
<dbReference type="RefSeq" id="WP_081128533.1">
    <property type="nucleotide sequence ID" value="NZ_LDOS01000002.1"/>
</dbReference>
<dbReference type="EMBL" id="MWQO01000010">
    <property type="protein sequence ID" value="THD11592.1"/>
    <property type="molecule type" value="Genomic_DNA"/>
</dbReference>
<organism evidence="5 6">
    <name type="scientific">Metallibacterium scheffleri</name>
    <dbReference type="NCBI Taxonomy" id="993689"/>
    <lineage>
        <taxon>Bacteria</taxon>
        <taxon>Pseudomonadati</taxon>
        <taxon>Pseudomonadota</taxon>
        <taxon>Gammaproteobacteria</taxon>
        <taxon>Lysobacterales</taxon>
        <taxon>Rhodanobacteraceae</taxon>
        <taxon>Metallibacterium</taxon>
    </lineage>
</organism>
<feature type="chain" id="PRO_5020633103" description="Peptidase S9 prolyl oligopeptidase catalytic domain-containing protein" evidence="3">
    <location>
        <begin position="24"/>
        <end position="684"/>
    </location>
</feature>
<sequence>MKSWRSAWSLLGLALAAGVPAHATGTATRLAFQLADVRDLVRLSQPRIAPDGRHIALIVTRADWKTDKNEPRIELVDVASGKTRVLTWQRKGIAALQWSHAGTRLAFLAEAPAPAASSVSGTAADAPAAGKDAKPMPQIFVMSMEGGDPQQITQAPRGVEGFAWSPHDARIAYITADAPANAKALAQHDGAFEVTDGNFELRNALAPSHLWVVASSGGTATRLTEGRYSLQTDRQGTPYPAWSADGKQIAFIRYPGPYWGPSFHSVVDVVDASGGGPHTLSDQQGAMTVRYAPGSSARYAYLRPRNGDENNGNAVYVGEAGHDRDVSADLARNIDTYAWMPDGRSLLLSGELGTRSVLWLQPLHGQARVLDLGEVNVEDQPSVARDGAIAFIGSTSTHPDELYVLRHAGAPPRRLTDLNAFVGQRLLGRTQSIAWNGPDGFHEDGVLVYPVHYAAGQRYPLVLVIHGGPEGASTVVFSPLTQLLSAAGFLVFEPNYRGSTNLGDAYQHAIFRDTGAGPGRDVMAGLAAVEKLGIVDTNRIGVSGWSYGGYMTAWLSGHYDVWKAAVAGAALTDWVMDYTISYYQTGDTYFFGGSPWVAKYHDIWRAQSPIAYAQNVKAPTLIMGDVGDGNVPLVNSYEWYHALRDNGVSVRFYAYPVDTHFPEDIVQATDVYRRWVDWMTQYLH</sequence>
<dbReference type="SUPFAM" id="SSF53474">
    <property type="entry name" value="alpha/beta-Hydrolases"/>
    <property type="match status" value="1"/>
</dbReference>
<dbReference type="PANTHER" id="PTHR42776:SF27">
    <property type="entry name" value="DIPEPTIDYL PEPTIDASE FAMILY MEMBER 6"/>
    <property type="match status" value="1"/>
</dbReference>